<dbReference type="InterPro" id="IPR026881">
    <property type="entry name" value="WYL_dom"/>
</dbReference>
<gene>
    <name evidence="5" type="ORF">GCM10009777_21970</name>
</gene>
<dbReference type="Gene3D" id="1.10.10.10">
    <property type="entry name" value="Winged helix-like DNA-binding domain superfamily/Winged helix DNA-binding domain"/>
    <property type="match status" value="1"/>
</dbReference>
<evidence type="ECO:0000259" key="4">
    <source>
        <dbReference type="PROSITE" id="PS51000"/>
    </source>
</evidence>
<evidence type="ECO:0000313" key="5">
    <source>
        <dbReference type="EMBL" id="GAA1987304.1"/>
    </source>
</evidence>
<dbReference type="Proteomes" id="UP001500326">
    <property type="component" value="Unassembled WGS sequence"/>
</dbReference>
<reference evidence="6" key="1">
    <citation type="journal article" date="2019" name="Int. J. Syst. Evol. Microbiol.">
        <title>The Global Catalogue of Microorganisms (GCM) 10K type strain sequencing project: providing services to taxonomists for standard genome sequencing and annotation.</title>
        <authorList>
            <consortium name="The Broad Institute Genomics Platform"/>
            <consortium name="The Broad Institute Genome Sequencing Center for Infectious Disease"/>
            <person name="Wu L."/>
            <person name="Ma J."/>
        </authorList>
    </citation>
    <scope>NUCLEOTIDE SEQUENCE [LARGE SCALE GENOMIC DNA]</scope>
    <source>
        <strain evidence="6">JCM 14902</strain>
    </source>
</reference>
<organism evidence="5 6">
    <name type="scientific">Microbacterium pumilum</name>
    <dbReference type="NCBI Taxonomy" id="344165"/>
    <lineage>
        <taxon>Bacteria</taxon>
        <taxon>Bacillati</taxon>
        <taxon>Actinomycetota</taxon>
        <taxon>Actinomycetes</taxon>
        <taxon>Micrococcales</taxon>
        <taxon>Microbacteriaceae</taxon>
        <taxon>Microbacterium</taxon>
    </lineage>
</organism>
<dbReference type="InterPro" id="IPR013196">
    <property type="entry name" value="HTH_11"/>
</dbReference>
<dbReference type="PANTHER" id="PTHR34580:SF3">
    <property type="entry name" value="PROTEIN PAFB"/>
    <property type="match status" value="1"/>
</dbReference>
<evidence type="ECO:0000256" key="2">
    <source>
        <dbReference type="ARBA" id="ARBA00023125"/>
    </source>
</evidence>
<keyword evidence="1" id="KW-0805">Transcription regulation</keyword>
<keyword evidence="3" id="KW-0804">Transcription</keyword>
<evidence type="ECO:0000313" key="6">
    <source>
        <dbReference type="Proteomes" id="UP001500326"/>
    </source>
</evidence>
<dbReference type="PANTHER" id="PTHR34580">
    <property type="match status" value="1"/>
</dbReference>
<dbReference type="PROSITE" id="PS00894">
    <property type="entry name" value="HTH_DEOR_1"/>
    <property type="match status" value="1"/>
</dbReference>
<keyword evidence="6" id="KW-1185">Reference proteome</keyword>
<proteinExistence type="predicted"/>
<dbReference type="InterPro" id="IPR018356">
    <property type="entry name" value="Tscrpt_reg_HTH_DeoR_CS"/>
</dbReference>
<evidence type="ECO:0000256" key="1">
    <source>
        <dbReference type="ARBA" id="ARBA00023015"/>
    </source>
</evidence>
<dbReference type="InterPro" id="IPR051534">
    <property type="entry name" value="CBASS_pafABC_assoc_protein"/>
</dbReference>
<accession>A0ABP5DW12</accession>
<protein>
    <submittedName>
        <fullName evidence="5">YafY family protein</fullName>
    </submittedName>
</protein>
<comment type="caution">
    <text evidence="5">The sequence shown here is derived from an EMBL/GenBank/DDBJ whole genome shotgun (WGS) entry which is preliminary data.</text>
</comment>
<dbReference type="SUPFAM" id="SSF46785">
    <property type="entry name" value="Winged helix' DNA-binding domain"/>
    <property type="match status" value="1"/>
</dbReference>
<dbReference type="InterPro" id="IPR036388">
    <property type="entry name" value="WH-like_DNA-bd_sf"/>
</dbReference>
<dbReference type="Pfam" id="PF13280">
    <property type="entry name" value="WYL"/>
    <property type="match status" value="1"/>
</dbReference>
<dbReference type="InterPro" id="IPR036390">
    <property type="entry name" value="WH_DNA-bd_sf"/>
</dbReference>
<keyword evidence="2" id="KW-0238">DNA-binding</keyword>
<dbReference type="Pfam" id="PF08279">
    <property type="entry name" value="HTH_11"/>
    <property type="match status" value="1"/>
</dbReference>
<dbReference type="PROSITE" id="PS51000">
    <property type="entry name" value="HTH_DEOR_2"/>
    <property type="match status" value="1"/>
</dbReference>
<dbReference type="RefSeq" id="WP_344061804.1">
    <property type="nucleotide sequence ID" value="NZ_BAAAOH010000001.1"/>
</dbReference>
<dbReference type="EMBL" id="BAAAOH010000001">
    <property type="protein sequence ID" value="GAA1987304.1"/>
    <property type="molecule type" value="Genomic_DNA"/>
</dbReference>
<sequence>MLETSARLLRLLSLLQVRRDWTGPALAERLEVTTRTVRNDIDRLRRLGYPVEASPGVAGGYRLGETVTMPPMLLDDEEAVAMAIALRTATSATVEGMGEASVRALVKLQRLLPSRLRERVESLRVAALTIPTGGGRIDPGVLVTIAAACRNAERLRFSYEAHSGSTSSRDVEPYRLVTRDGRWYLFGWDRERAGWRTFRVDRIQLRLPVGPRFSPRATPPDDAIAAHVARGVDRGTWRFRARVVVHASAAYVRQRILIPIEITERGPDRSELVLGSDDPGMLALHLSMLDAEFDVIDAPALVAALRALAARLDRAAGAFVEPEPAATMPVRSER</sequence>
<name>A0ABP5DW12_9MICO</name>
<feature type="domain" description="HTH deoR-type" evidence="4">
    <location>
        <begin position="4"/>
        <end position="59"/>
    </location>
</feature>
<dbReference type="PROSITE" id="PS52050">
    <property type="entry name" value="WYL"/>
    <property type="match status" value="1"/>
</dbReference>
<evidence type="ECO:0000256" key="3">
    <source>
        <dbReference type="ARBA" id="ARBA00023163"/>
    </source>
</evidence>
<dbReference type="InterPro" id="IPR001034">
    <property type="entry name" value="DeoR_HTH"/>
</dbReference>